<proteinExistence type="predicted"/>
<dbReference type="Gene3D" id="3.10.400.10">
    <property type="entry name" value="Sulfate adenylyltransferase"/>
    <property type="match status" value="1"/>
</dbReference>
<comment type="caution">
    <text evidence="2">The sequence shown here is derived from an EMBL/GenBank/DDBJ whole genome shotgun (WGS) entry which is preliminary data.</text>
</comment>
<accession>A0A1E5GAE6</accession>
<dbReference type="Proteomes" id="UP000094068">
    <property type="component" value="Unassembled WGS sequence"/>
</dbReference>
<dbReference type="STRING" id="903984.BCR21_14895"/>
<evidence type="ECO:0000259" key="1">
    <source>
        <dbReference type="SMART" id="SM01022"/>
    </source>
</evidence>
<dbReference type="Pfam" id="PF04266">
    <property type="entry name" value="ASCH"/>
    <property type="match status" value="1"/>
</dbReference>
<dbReference type="PIRSF" id="PIRSF021320">
    <property type="entry name" value="DUF984"/>
    <property type="match status" value="1"/>
</dbReference>
<gene>
    <name evidence="2" type="ORF">BCR21_14895</name>
</gene>
<dbReference type="PANTHER" id="PTHR39203">
    <property type="entry name" value="CYTOPLASMIC PROTEIN-RELATED"/>
    <property type="match status" value="1"/>
</dbReference>
<dbReference type="SMART" id="SM01022">
    <property type="entry name" value="ASCH"/>
    <property type="match status" value="1"/>
</dbReference>
<evidence type="ECO:0000313" key="3">
    <source>
        <dbReference type="Proteomes" id="UP000094068"/>
    </source>
</evidence>
<dbReference type="SUPFAM" id="SSF88697">
    <property type="entry name" value="PUA domain-like"/>
    <property type="match status" value="1"/>
</dbReference>
<dbReference type="InterPro" id="IPR007374">
    <property type="entry name" value="ASCH_domain"/>
</dbReference>
<reference evidence="3" key="1">
    <citation type="submission" date="2016-09" db="EMBL/GenBank/DDBJ databases">
        <authorList>
            <person name="Gulvik C.A."/>
        </authorList>
    </citation>
    <scope>NUCLEOTIDE SEQUENCE [LARGE SCALE GENOMIC DNA]</scope>
    <source>
        <strain evidence="3">DSM 23328</strain>
    </source>
</reference>
<sequence>MKMNQSVIDLWTQFKNQHGIMHDEYEAWSFGNSPKMADELLVGVIKGEKTGTSSLHLLYELGLEEEKLPEVGNYSVLLDGNDQAQAIICTKVVDILPYSQISEVHGYLEGEGNRTLKYWRSVHQPFFEQELEAYGLTFSEGMLIVYELFELVFQK</sequence>
<keyword evidence="3" id="KW-1185">Reference proteome</keyword>
<dbReference type="EMBL" id="MIJZ01000016">
    <property type="protein sequence ID" value="OEG09627.1"/>
    <property type="molecule type" value="Genomic_DNA"/>
</dbReference>
<dbReference type="InterPro" id="IPR009326">
    <property type="entry name" value="DUF984"/>
</dbReference>
<dbReference type="CDD" id="cd06553">
    <property type="entry name" value="ASCH_Ef3133_like"/>
    <property type="match status" value="1"/>
</dbReference>
<protein>
    <submittedName>
        <fullName evidence="2">RNA-binding protein</fullName>
    </submittedName>
</protein>
<name>A0A1E5GAE6_9ENTE</name>
<organism evidence="2 3">
    <name type="scientific">Enterococcus ureasiticus</name>
    <dbReference type="NCBI Taxonomy" id="903984"/>
    <lineage>
        <taxon>Bacteria</taxon>
        <taxon>Bacillati</taxon>
        <taxon>Bacillota</taxon>
        <taxon>Bacilli</taxon>
        <taxon>Lactobacillales</taxon>
        <taxon>Enterococcaceae</taxon>
        <taxon>Enterococcus</taxon>
    </lineage>
</organism>
<feature type="domain" description="ASCH" evidence="1">
    <location>
        <begin position="28"/>
        <end position="153"/>
    </location>
</feature>
<dbReference type="PANTHER" id="PTHR39203:SF1">
    <property type="entry name" value="CYTOPLASMIC PROTEIN"/>
    <property type="match status" value="1"/>
</dbReference>
<evidence type="ECO:0000313" key="2">
    <source>
        <dbReference type="EMBL" id="OEG09627.1"/>
    </source>
</evidence>
<dbReference type="AlphaFoldDB" id="A0A1E5GAE6"/>
<dbReference type="InterPro" id="IPR015947">
    <property type="entry name" value="PUA-like_sf"/>
</dbReference>